<feature type="domain" description="BTB" evidence="1">
    <location>
        <begin position="8"/>
        <end position="78"/>
    </location>
</feature>
<reference evidence="2 3" key="1">
    <citation type="journal article" date="2019" name="Environ. Microbiol.">
        <title>At the nexus of three kingdoms: the genome of the mycorrhizal fungus Gigaspora margarita provides insights into plant, endobacterial and fungal interactions.</title>
        <authorList>
            <person name="Venice F."/>
            <person name="Ghignone S."/>
            <person name="Salvioli di Fossalunga A."/>
            <person name="Amselem J."/>
            <person name="Novero M."/>
            <person name="Xianan X."/>
            <person name="Sedzielewska Toro K."/>
            <person name="Morin E."/>
            <person name="Lipzen A."/>
            <person name="Grigoriev I.V."/>
            <person name="Henrissat B."/>
            <person name="Martin F.M."/>
            <person name="Bonfante P."/>
        </authorList>
    </citation>
    <scope>NUCLEOTIDE SEQUENCE [LARGE SCALE GENOMIC DNA]</scope>
    <source>
        <strain evidence="2 3">BEG34</strain>
    </source>
</reference>
<protein>
    <submittedName>
        <fullName evidence="2">Kelch-like protein 17</fullName>
    </submittedName>
</protein>
<dbReference type="AlphaFoldDB" id="A0A8H4AL48"/>
<proteinExistence type="predicted"/>
<dbReference type="Gene3D" id="3.30.710.10">
    <property type="entry name" value="Potassium Channel Kv1.1, Chain A"/>
    <property type="match status" value="1"/>
</dbReference>
<dbReference type="Proteomes" id="UP000439903">
    <property type="component" value="Unassembled WGS sequence"/>
</dbReference>
<comment type="caution">
    <text evidence="2">The sequence shown here is derived from an EMBL/GenBank/DDBJ whole genome shotgun (WGS) entry which is preliminary data.</text>
</comment>
<name>A0A8H4AL48_GIGMA</name>
<dbReference type="PROSITE" id="PS50097">
    <property type="entry name" value="BTB"/>
    <property type="match status" value="1"/>
</dbReference>
<organism evidence="2 3">
    <name type="scientific">Gigaspora margarita</name>
    <dbReference type="NCBI Taxonomy" id="4874"/>
    <lineage>
        <taxon>Eukaryota</taxon>
        <taxon>Fungi</taxon>
        <taxon>Fungi incertae sedis</taxon>
        <taxon>Mucoromycota</taxon>
        <taxon>Glomeromycotina</taxon>
        <taxon>Glomeromycetes</taxon>
        <taxon>Diversisporales</taxon>
        <taxon>Gigasporaceae</taxon>
        <taxon>Gigaspora</taxon>
    </lineage>
</organism>
<accession>A0A8H4AL48</accession>
<evidence type="ECO:0000313" key="3">
    <source>
        <dbReference type="Proteomes" id="UP000439903"/>
    </source>
</evidence>
<evidence type="ECO:0000259" key="1">
    <source>
        <dbReference type="PROSITE" id="PS50097"/>
    </source>
</evidence>
<dbReference type="SUPFAM" id="SSF54695">
    <property type="entry name" value="POZ domain"/>
    <property type="match status" value="1"/>
</dbReference>
<evidence type="ECO:0000313" key="2">
    <source>
        <dbReference type="EMBL" id="KAF0508959.1"/>
    </source>
</evidence>
<dbReference type="InterPro" id="IPR011333">
    <property type="entry name" value="SKP1/BTB/POZ_sf"/>
</dbReference>
<sequence>METLQNIADTKIIVGDGKIFYAYSQKLKKETQYFNFALSESWARKEDDFYIIMKPNATKDGMDNILQYLYSRKQYNSQEVKEFINTFSLADEMLLDAYLVVLRQYFDTNIEILLKKDLLLILDFIENHNHMQEIVVKTIFNKPKLFFSADKFQNIPIRHLKLVISKNNLNIEELQIIKDNILQYLNSRKQNNPQEVKEFITAFSLAEEKRVDAYLVMLR</sequence>
<gene>
    <name evidence="2" type="ORF">F8M41_018645</name>
</gene>
<keyword evidence="3" id="KW-1185">Reference proteome</keyword>
<dbReference type="InterPro" id="IPR000210">
    <property type="entry name" value="BTB/POZ_dom"/>
</dbReference>
<dbReference type="OrthoDB" id="194443at2759"/>
<dbReference type="EMBL" id="WTPW01000460">
    <property type="protein sequence ID" value="KAF0508959.1"/>
    <property type="molecule type" value="Genomic_DNA"/>
</dbReference>